<keyword evidence="3" id="KW-1185">Reference proteome</keyword>
<accession>U2EAL8</accession>
<dbReference type="InParanoid" id="U2EAL8"/>
<keyword evidence="1" id="KW-0812">Transmembrane</keyword>
<organism evidence="2 3">
    <name type="scientific">Haloplasma contractile SSD-17B</name>
    <dbReference type="NCBI Taxonomy" id="1033810"/>
    <lineage>
        <taxon>Bacteria</taxon>
        <taxon>Bacillati</taxon>
        <taxon>Mycoplasmatota</taxon>
        <taxon>Mollicutes</taxon>
        <taxon>Haloplasmatales</taxon>
        <taxon>Haloplasmataceae</taxon>
        <taxon>Haloplasma</taxon>
    </lineage>
</organism>
<sequence length="118" mass="13808">MYTTFLKNKNAKYVIFTAILLFWAANHLSKLMQISTPALEYSHLESSNTKFYFLILLAIPLYSLIVLYLPSLLISKVSVSFEVPPFRINTESSVYTFRIRTNKCTKRLLNRQLMVFRC</sequence>
<proteinExistence type="predicted"/>
<keyword evidence="1" id="KW-0472">Membrane</keyword>
<comment type="caution">
    <text evidence="2">The sequence shown here is derived from an EMBL/GenBank/DDBJ whole genome shotgun (WGS) entry which is preliminary data.</text>
</comment>
<evidence type="ECO:0000313" key="2">
    <source>
        <dbReference type="EMBL" id="ERJ11866.1"/>
    </source>
</evidence>
<dbReference type="RefSeq" id="WP_021031111.1">
    <property type="nucleotide sequence ID" value="NZ_AFNU02000007.1"/>
</dbReference>
<feature type="transmembrane region" description="Helical" evidence="1">
    <location>
        <begin position="51"/>
        <end position="69"/>
    </location>
</feature>
<keyword evidence="1" id="KW-1133">Transmembrane helix</keyword>
<dbReference type="EMBL" id="AFNU02000007">
    <property type="protein sequence ID" value="ERJ11866.1"/>
    <property type="molecule type" value="Genomic_DNA"/>
</dbReference>
<evidence type="ECO:0000256" key="1">
    <source>
        <dbReference type="SAM" id="Phobius"/>
    </source>
</evidence>
<reference evidence="2 3" key="1">
    <citation type="journal article" date="2011" name="J. Bacteriol.">
        <title>Genome sequence of Haloplasma contractile, an unusual contractile bacterium from a deep-sea anoxic brine lake.</title>
        <authorList>
            <person name="Antunes A."/>
            <person name="Alam I."/>
            <person name="El Dorry H."/>
            <person name="Siam R."/>
            <person name="Robertson A."/>
            <person name="Bajic V.B."/>
            <person name="Stingl U."/>
        </authorList>
    </citation>
    <scope>NUCLEOTIDE SEQUENCE [LARGE SCALE GENOMIC DNA]</scope>
    <source>
        <strain evidence="2 3">SSD-17B</strain>
    </source>
</reference>
<dbReference type="STRING" id="1033810.HLPCO_002106"/>
<gene>
    <name evidence="2" type="ORF">HLPCO_002106</name>
</gene>
<protein>
    <submittedName>
        <fullName evidence="2">Uncharacterized protein</fullName>
    </submittedName>
</protein>
<feature type="transmembrane region" description="Helical" evidence="1">
    <location>
        <begin position="12"/>
        <end position="31"/>
    </location>
</feature>
<evidence type="ECO:0000313" key="3">
    <source>
        <dbReference type="Proteomes" id="UP000005707"/>
    </source>
</evidence>
<dbReference type="AlphaFoldDB" id="U2EAL8"/>
<reference evidence="2 3" key="2">
    <citation type="journal article" date="2013" name="PLoS ONE">
        <title>INDIGO - INtegrated Data Warehouse of MIcrobial GenOmes with Examples from the Red Sea Extremophiles.</title>
        <authorList>
            <person name="Alam I."/>
            <person name="Antunes A."/>
            <person name="Kamau A.A."/>
            <person name="Ba Alawi W."/>
            <person name="Kalkatawi M."/>
            <person name="Stingl U."/>
            <person name="Bajic V.B."/>
        </authorList>
    </citation>
    <scope>NUCLEOTIDE SEQUENCE [LARGE SCALE GENOMIC DNA]</scope>
    <source>
        <strain evidence="2 3">SSD-17B</strain>
    </source>
</reference>
<dbReference type="Proteomes" id="UP000005707">
    <property type="component" value="Unassembled WGS sequence"/>
</dbReference>
<name>U2EAL8_9MOLU</name>